<evidence type="ECO:0000256" key="3">
    <source>
        <dbReference type="ARBA" id="ARBA00022630"/>
    </source>
</evidence>
<evidence type="ECO:0000256" key="2">
    <source>
        <dbReference type="ARBA" id="ARBA00010790"/>
    </source>
</evidence>
<comment type="cofactor">
    <cofactor evidence="1">
        <name>FAD</name>
        <dbReference type="ChEBI" id="CHEBI:57692"/>
    </cofactor>
</comment>
<dbReference type="InterPro" id="IPR007867">
    <property type="entry name" value="GMC_OxRtase_C"/>
</dbReference>
<dbReference type="PANTHER" id="PTHR42784">
    <property type="entry name" value="PYRANOSE 2-OXIDASE"/>
    <property type="match status" value="1"/>
</dbReference>
<evidence type="ECO:0000259" key="6">
    <source>
        <dbReference type="Pfam" id="PF00732"/>
    </source>
</evidence>
<keyword evidence="5" id="KW-0560">Oxidoreductase</keyword>
<dbReference type="Pfam" id="PF05199">
    <property type="entry name" value="GMC_oxred_C"/>
    <property type="match status" value="1"/>
</dbReference>
<proteinExistence type="inferred from homology"/>
<dbReference type="InterPro" id="IPR051473">
    <property type="entry name" value="P2Ox-like"/>
</dbReference>
<evidence type="ECO:0000313" key="9">
    <source>
        <dbReference type="Proteomes" id="UP000252415"/>
    </source>
</evidence>
<keyword evidence="3" id="KW-0285">Flavoprotein</keyword>
<dbReference type="EMBL" id="QPJD01000006">
    <property type="protein sequence ID" value="RCW48530.1"/>
    <property type="molecule type" value="Genomic_DNA"/>
</dbReference>
<dbReference type="GO" id="GO:0050660">
    <property type="term" value="F:flavin adenine dinucleotide binding"/>
    <property type="evidence" value="ECO:0007669"/>
    <property type="project" value="InterPro"/>
</dbReference>
<dbReference type="SUPFAM" id="SSF51905">
    <property type="entry name" value="FAD/NAD(P)-binding domain"/>
    <property type="match status" value="1"/>
</dbReference>
<dbReference type="Proteomes" id="UP000252415">
    <property type="component" value="Unassembled WGS sequence"/>
</dbReference>
<comment type="caution">
    <text evidence="8">The sequence shown here is derived from an EMBL/GenBank/DDBJ whole genome shotgun (WGS) entry which is preliminary data.</text>
</comment>
<dbReference type="RefSeq" id="WP_245976122.1">
    <property type="nucleotide sequence ID" value="NZ_QPJD01000006.1"/>
</dbReference>
<feature type="domain" description="Glucose-methanol-choline oxidoreductase N-terminal" evidence="6">
    <location>
        <begin position="256"/>
        <end position="337"/>
    </location>
</feature>
<dbReference type="InterPro" id="IPR000172">
    <property type="entry name" value="GMC_OxRdtase_N"/>
</dbReference>
<evidence type="ECO:0000256" key="1">
    <source>
        <dbReference type="ARBA" id="ARBA00001974"/>
    </source>
</evidence>
<dbReference type="Pfam" id="PF00732">
    <property type="entry name" value="GMC_oxred_N"/>
    <property type="match status" value="1"/>
</dbReference>
<dbReference type="PANTHER" id="PTHR42784:SF1">
    <property type="entry name" value="PYRANOSE 2-OXIDASE"/>
    <property type="match status" value="1"/>
</dbReference>
<evidence type="ECO:0000313" key="8">
    <source>
        <dbReference type="EMBL" id="RCW48530.1"/>
    </source>
</evidence>
<dbReference type="GO" id="GO:0016614">
    <property type="term" value="F:oxidoreductase activity, acting on CH-OH group of donors"/>
    <property type="evidence" value="ECO:0007669"/>
    <property type="project" value="InterPro"/>
</dbReference>
<accession>A0A368W127</accession>
<keyword evidence="4" id="KW-0274">FAD</keyword>
<evidence type="ECO:0000256" key="4">
    <source>
        <dbReference type="ARBA" id="ARBA00022827"/>
    </source>
</evidence>
<dbReference type="InterPro" id="IPR036188">
    <property type="entry name" value="FAD/NAD-bd_sf"/>
</dbReference>
<keyword evidence="9" id="KW-1185">Reference proteome</keyword>
<gene>
    <name evidence="8" type="ORF">DFP97_106230</name>
</gene>
<dbReference type="AlphaFoldDB" id="A0A368W127"/>
<organism evidence="8 9">
    <name type="scientific">Paenibacillus prosopidis</name>
    <dbReference type="NCBI Taxonomy" id="630520"/>
    <lineage>
        <taxon>Bacteria</taxon>
        <taxon>Bacillati</taxon>
        <taxon>Bacillota</taxon>
        <taxon>Bacilli</taxon>
        <taxon>Bacillales</taxon>
        <taxon>Paenibacillaceae</taxon>
        <taxon>Paenibacillus</taxon>
    </lineage>
</organism>
<comment type="similarity">
    <text evidence="2">Belongs to the GMC oxidoreductase family.</text>
</comment>
<evidence type="ECO:0000259" key="7">
    <source>
        <dbReference type="Pfam" id="PF05199"/>
    </source>
</evidence>
<name>A0A368W127_9BACL</name>
<dbReference type="Gene3D" id="3.50.50.60">
    <property type="entry name" value="FAD/NAD(P)-binding domain"/>
    <property type="match status" value="2"/>
</dbReference>
<protein>
    <submittedName>
        <fullName evidence="8">Choline dehydrogenase-like flavoprotein</fullName>
    </submittedName>
</protein>
<reference evidence="8 9" key="1">
    <citation type="submission" date="2018-07" db="EMBL/GenBank/DDBJ databases">
        <title>Genomic Encyclopedia of Type Strains, Phase III (KMG-III): the genomes of soil and plant-associated and newly described type strains.</title>
        <authorList>
            <person name="Whitman W."/>
        </authorList>
    </citation>
    <scope>NUCLEOTIDE SEQUENCE [LARGE SCALE GENOMIC DNA]</scope>
    <source>
        <strain evidence="8 9">CECT 7506</strain>
    </source>
</reference>
<evidence type="ECO:0000256" key="5">
    <source>
        <dbReference type="ARBA" id="ARBA00023002"/>
    </source>
</evidence>
<feature type="domain" description="Glucose-methanol-choline oxidoreductase C-terminal" evidence="7">
    <location>
        <begin position="411"/>
        <end position="525"/>
    </location>
</feature>
<sequence length="538" mass="60159">MRFYIGNNGETLRSIVRMQNVKLDELIPLNPHAADPDAIISRWPVMLPPLPVTAGYQEPLTSSPRQTDYRNEWIPLTPLEKMEQTEYDVLIVGSGAGGGAVLSRLCQQWGANDKKIGIVEAGDLLLPTHFYNIPTYTLPRFRVYFDKVSRPVQQTYFRELIAFGGRTLAWQLVAPRMPLSETVDWPVPANELEFYFSLAERAMKVTPFYQEGSYYTTLLLNRLHDHAFPEAIPMPIAVDREPTVFGQLHSSPAFSSIAWFAEALNLRPYDLAVNSRAVQILTGQEKVSGVRVISTDKKSYEIKAKTVVLSTSTFENPRLLLASGIPGRAIGHYLTTHSLRGLTGYFDRQQFPEVLGALGILVPGTENRPYQVMIGGPPEEYNAYQQYLIKPLQEKLRVVAGAFGMVESRFENRVELDPFERDEYGVPVIRVHFSYSEKDHTVIRQMEQGVRQLFAAMQATTVEEEIGPLLEAIHDAGTCRMGIDPDTSVTDPYGEVHGVSGLYVADNSVIPSSGTANPTLTTVALSMRTADYIIKKLN</sequence>
<dbReference type="SUPFAM" id="SSF54373">
    <property type="entry name" value="FAD-linked reductases, C-terminal domain"/>
    <property type="match status" value="1"/>
</dbReference>